<dbReference type="AlphaFoldDB" id="A0A1G4KQW4"/>
<reference evidence="5 6" key="2">
    <citation type="journal article" date="2016" name="FEMS Yeast Res.">
        <title>Curation of the genome annotation of Pichia pastoris (Komagataella phaffii) CBS7435 from gene level to protein function.</title>
        <authorList>
            <person name="Valli M."/>
            <person name="Tatto N.E."/>
            <person name="Peymann A."/>
            <person name="Gruber C."/>
            <person name="Landes N."/>
            <person name="Ekker H."/>
            <person name="Thallinger G.G."/>
            <person name="Mattanovich D."/>
            <person name="Gasser B."/>
            <person name="Graf A.B."/>
        </authorList>
    </citation>
    <scope>GENOME REANNOTATION</scope>
    <source>
        <strain evidence="5 6">ATCC 76273 / CBS 7435 / CECT 11047 / NRRL Y-11430 / Wegner 21-1</strain>
    </source>
</reference>
<dbReference type="Pfam" id="PF00172">
    <property type="entry name" value="Zn_clus"/>
    <property type="match status" value="1"/>
</dbReference>
<dbReference type="SMART" id="SM00066">
    <property type="entry name" value="GAL4"/>
    <property type="match status" value="1"/>
</dbReference>
<comment type="subcellular location">
    <subcellularLocation>
        <location evidence="1">Nucleus</location>
    </subcellularLocation>
</comment>
<dbReference type="SMART" id="SM00906">
    <property type="entry name" value="Fungal_trans"/>
    <property type="match status" value="1"/>
</dbReference>
<name>A0A1G4KQW4_KOMPC</name>
<dbReference type="EMBL" id="FR839631">
    <property type="protein sequence ID" value="SCV12396.1"/>
    <property type="molecule type" value="Genomic_DNA"/>
</dbReference>
<dbReference type="InterPro" id="IPR050613">
    <property type="entry name" value="Sec_Metabolite_Reg"/>
</dbReference>
<dbReference type="PROSITE" id="PS50048">
    <property type="entry name" value="ZN2_CY6_FUNGAL_2"/>
    <property type="match status" value="1"/>
</dbReference>
<dbReference type="InterPro" id="IPR001138">
    <property type="entry name" value="Zn2Cys6_DnaBD"/>
</dbReference>
<dbReference type="InterPro" id="IPR007219">
    <property type="entry name" value="XnlR_reg_dom"/>
</dbReference>
<evidence type="ECO:0000259" key="4">
    <source>
        <dbReference type="PROSITE" id="PS50048"/>
    </source>
</evidence>
<protein>
    <recommendedName>
        <fullName evidence="4">Zn(2)-C6 fungal-type domain-containing protein</fullName>
    </recommendedName>
</protein>
<dbReference type="InterPro" id="IPR036864">
    <property type="entry name" value="Zn2-C6_fun-type_DNA-bd_sf"/>
</dbReference>
<dbReference type="Gene3D" id="4.10.240.10">
    <property type="entry name" value="Zn(2)-C6 fungal-type DNA-binding domain"/>
    <property type="match status" value="1"/>
</dbReference>
<keyword evidence="6" id="KW-1185">Reference proteome</keyword>
<keyword evidence="3" id="KW-0539">Nucleus</keyword>
<evidence type="ECO:0000313" key="5">
    <source>
        <dbReference type="EMBL" id="SCV12396.1"/>
    </source>
</evidence>
<dbReference type="SUPFAM" id="SSF57701">
    <property type="entry name" value="Zn2/Cys6 DNA-binding domain"/>
    <property type="match status" value="1"/>
</dbReference>
<dbReference type="Pfam" id="PF04082">
    <property type="entry name" value="Fungal_trans"/>
    <property type="match status" value="1"/>
</dbReference>
<dbReference type="PANTHER" id="PTHR31001:SF88">
    <property type="entry name" value="TRANSCRIPTION FACTOR PDR3"/>
    <property type="match status" value="1"/>
</dbReference>
<dbReference type="PANTHER" id="PTHR31001">
    <property type="entry name" value="UNCHARACTERIZED TRANSCRIPTIONAL REGULATORY PROTEIN"/>
    <property type="match status" value="1"/>
</dbReference>
<feature type="domain" description="Zn(2)-C6 fungal-type" evidence="4">
    <location>
        <begin position="38"/>
        <end position="79"/>
    </location>
</feature>
<dbReference type="GO" id="GO:0005634">
    <property type="term" value="C:nucleus"/>
    <property type="evidence" value="ECO:0007669"/>
    <property type="project" value="UniProtKB-SubCell"/>
</dbReference>
<evidence type="ECO:0000313" key="6">
    <source>
        <dbReference type="Proteomes" id="UP000006853"/>
    </source>
</evidence>
<organism evidence="5 6">
    <name type="scientific">Komagataella phaffii (strain ATCC 76273 / CBS 7435 / CECT 11047 / NRRL Y-11430 / Wegner 21-1)</name>
    <name type="common">Yeast</name>
    <name type="synonym">Pichia pastoris</name>
    <dbReference type="NCBI Taxonomy" id="981350"/>
    <lineage>
        <taxon>Eukaryota</taxon>
        <taxon>Fungi</taxon>
        <taxon>Dikarya</taxon>
        <taxon>Ascomycota</taxon>
        <taxon>Saccharomycotina</taxon>
        <taxon>Pichiomycetes</taxon>
        <taxon>Pichiales</taxon>
        <taxon>Pichiaceae</taxon>
        <taxon>Komagataella</taxon>
    </lineage>
</organism>
<evidence type="ECO:0000256" key="3">
    <source>
        <dbReference type="ARBA" id="ARBA00023242"/>
    </source>
</evidence>
<dbReference type="GO" id="GO:0003677">
    <property type="term" value="F:DNA binding"/>
    <property type="evidence" value="ECO:0007669"/>
    <property type="project" value="InterPro"/>
</dbReference>
<evidence type="ECO:0000256" key="1">
    <source>
        <dbReference type="ARBA" id="ARBA00004123"/>
    </source>
</evidence>
<dbReference type="GO" id="GO:0008270">
    <property type="term" value="F:zinc ion binding"/>
    <property type="evidence" value="ECO:0007669"/>
    <property type="project" value="InterPro"/>
</dbReference>
<gene>
    <name evidence="5" type="ordered locus">PP7435_Chr4-1653</name>
</gene>
<dbReference type="GO" id="GO:0000981">
    <property type="term" value="F:DNA-binding transcription factor activity, RNA polymerase II-specific"/>
    <property type="evidence" value="ECO:0007669"/>
    <property type="project" value="InterPro"/>
</dbReference>
<proteinExistence type="predicted"/>
<keyword evidence="2" id="KW-0479">Metal-binding</keyword>
<evidence type="ECO:0000256" key="2">
    <source>
        <dbReference type="ARBA" id="ARBA00022723"/>
    </source>
</evidence>
<accession>A0A1G4KQW4</accession>
<sequence>MSNGGGPGAPSKLSRETVSLGNGKAYKVQKIRQRKIFSCIPCHQRKIKCSREKPICSSCMKLFSNVGDQSGDASEYCKYYINDKKTNLLKDTPEIEFLHNGIVSSSYLTATQNHQSQPHLQSQPTVDFPQNTAIISKLLEGLPASKNRYFELLQIYQYCIHPLCPVVNMSEFMDKAQLFWKYDLKDPKKAVQVINSSTSTDLELLAGPQLLSFVQLLYAVFACSSLAESAFNIYHNLSSETKTYYKACTDVRYHLENKCKHYDLETFQSLVLILILGLRWNVVPLVEEVGKTIRAAQLYRLNRDPMLYHKLKNEDSIMLRRTLWWLIFSLDGRVSHVLGLPPILRLDDFDTSMSIFPNDIYRRSICTAEFRYSCILSVISRYMNGMSESLPQNTVNFLTRKICDLSAMCVHNIEELTNELECNAQSNNMTSLLHYGITLLSIIPDRAFFHLYNSANSSGTFDPSQFNMHLLKVDYHLTASDFYYLKYSYTDLSNALLPSLIHYIAGFISLYDSTWIQKPLGQNSVLREFSHLNWHLYSYVPMNELIYLMIIVINNFGQGDSQIYPEIGAFNYDLNLKLYLINKAISILETYWKNHGELGKLVDILLESWSFIKLSLSIDVSKIMVLERDEEIAHFIPQPFTKAYKSTSWLNPVPVGVDMLDPSNMEAQSHRPSSKYHHGGFSLFEKQPQYDPLELFIKHTGESASIPQPIGGTISNLDINNSQVLKQLEVHRFQIRAKFAALGELYDRAIHSISDNPNGEIVLDVMSYSRDIEIAMLQLIKAAGV</sequence>
<dbReference type="Proteomes" id="UP000006853">
    <property type="component" value="Chromosome 4"/>
</dbReference>
<dbReference type="GO" id="GO:0006351">
    <property type="term" value="P:DNA-templated transcription"/>
    <property type="evidence" value="ECO:0007669"/>
    <property type="project" value="InterPro"/>
</dbReference>
<dbReference type="CDD" id="cd12148">
    <property type="entry name" value="fungal_TF_MHR"/>
    <property type="match status" value="1"/>
</dbReference>
<dbReference type="CDD" id="cd00067">
    <property type="entry name" value="GAL4"/>
    <property type="match status" value="1"/>
</dbReference>
<reference evidence="5 6" key="1">
    <citation type="journal article" date="2011" name="J. Biotechnol.">
        <title>High-quality genome sequence of Pichia pastoris CBS7435.</title>
        <authorList>
            <person name="Kuberl A."/>
            <person name="Schneider J."/>
            <person name="Thallinger G.G."/>
            <person name="Anderl I."/>
            <person name="Wibberg D."/>
            <person name="Hajek T."/>
            <person name="Jaenicke S."/>
            <person name="Brinkrolf K."/>
            <person name="Goesmann A."/>
            <person name="Szczepanowski R."/>
            <person name="Puhler A."/>
            <person name="Schwab H."/>
            <person name="Glieder A."/>
            <person name="Pichler H."/>
        </authorList>
    </citation>
    <scope>NUCLEOTIDE SEQUENCE [LARGE SCALE GENOMIC DNA]</scope>
    <source>
        <strain evidence="6">ATCC 76273 / CBS 7435 / CECT 11047 / NRRL Y-11430 / Wegner 21-1</strain>
    </source>
</reference>